<accession>A0A502E2U5</accession>
<organism evidence="1 2">
    <name type="scientific">Variovorax guangxiensis</name>
    <dbReference type="NCBI Taxonomy" id="1775474"/>
    <lineage>
        <taxon>Bacteria</taxon>
        <taxon>Pseudomonadati</taxon>
        <taxon>Pseudomonadota</taxon>
        <taxon>Betaproteobacteria</taxon>
        <taxon>Burkholderiales</taxon>
        <taxon>Comamonadaceae</taxon>
        <taxon>Variovorax</taxon>
    </lineage>
</organism>
<dbReference type="EMBL" id="RCZI01000001">
    <property type="protein sequence ID" value="TPG30831.1"/>
    <property type="molecule type" value="Genomic_DNA"/>
</dbReference>
<gene>
    <name evidence="1" type="ORF">EAH82_05105</name>
</gene>
<dbReference type="RefSeq" id="WP_161988058.1">
    <property type="nucleotide sequence ID" value="NZ_RCZI01000001.1"/>
</dbReference>
<dbReference type="Proteomes" id="UP000319212">
    <property type="component" value="Unassembled WGS sequence"/>
</dbReference>
<dbReference type="AlphaFoldDB" id="A0A502E2U5"/>
<dbReference type="Gene3D" id="3.40.33.10">
    <property type="entry name" value="CAP"/>
    <property type="match status" value="1"/>
</dbReference>
<proteinExistence type="predicted"/>
<comment type="caution">
    <text evidence="1">The sequence shown here is derived from an EMBL/GenBank/DDBJ whole genome shotgun (WGS) entry which is preliminary data.</text>
</comment>
<protein>
    <submittedName>
        <fullName evidence="1">CAP domain-containing protein</fullName>
    </submittedName>
</protein>
<reference evidence="1 2" key="1">
    <citation type="journal article" date="2019" name="Environ. Microbiol.">
        <title>Species interactions and distinct microbial communities in high Arctic permafrost affected cryosols are associated with the CH4 and CO2 gas fluxes.</title>
        <authorList>
            <person name="Altshuler I."/>
            <person name="Hamel J."/>
            <person name="Turney S."/>
            <person name="Magnuson E."/>
            <person name="Levesque R."/>
            <person name="Greer C."/>
            <person name="Whyte L.G."/>
        </authorList>
    </citation>
    <scope>NUCLEOTIDE SEQUENCE [LARGE SCALE GENOMIC DNA]</scope>
    <source>
        <strain evidence="1 2">S06.C</strain>
    </source>
</reference>
<dbReference type="InterPro" id="IPR035940">
    <property type="entry name" value="CAP_sf"/>
</dbReference>
<evidence type="ECO:0000313" key="1">
    <source>
        <dbReference type="EMBL" id="TPG30831.1"/>
    </source>
</evidence>
<name>A0A502E2U5_9BURK</name>
<sequence>MVPSVLTALLATGLVACGGGGGGGGDSAANGGAAAPDAPATSVSAAPAATSDVPASTYAEGSDTLAAWAYLQRARIQCGFGAIAQNAQLDAASRAHANYLIVESTGTTPIAGHGEPNVNNPFFTGNAPSDRALQAGYGPDVVEILSASIEVYGPNTRRAQPTSTVRGESAMRSLLNSVAHLSAAVSGARVIGIGAQTSSQDERSTNTLTVNHRLGALLGMAEGTQLLGAGKVATYPCAGSVDIDYAFAPATEAPNPFPEITDRRVEVGPPIYLRADVGATLAVTSRSLKDAAGVEQALRTAVGPIAAHEFFMVPASKLAPGATYTVNIAGSANGVAFDRSFSFKTRS</sequence>
<evidence type="ECO:0000313" key="2">
    <source>
        <dbReference type="Proteomes" id="UP000319212"/>
    </source>
</evidence>